<dbReference type="EMBL" id="CP000738">
    <property type="protein sequence ID" value="ABR60174.1"/>
    <property type="molecule type" value="Genomic_DNA"/>
</dbReference>
<accession>A6U944</accession>
<sequence>MAQPVTARFGKFRVLLDLAGTGTYTAPCGFTSKSLTLAKSLSEVSLPDCDDPDAPITLGRDVESISASVTGEGVLAANAVETWLDAYESTNSVAVKIEIEFSTGTVTWTGSMHVESLEIGAEQGGRVTLNVSMQSDGALVRTDTF</sequence>
<protein>
    <recommendedName>
        <fullName evidence="3">Phage tail tube protein</fullName>
    </recommendedName>
</protein>
<dbReference type="RefSeq" id="WP_011975484.1">
    <property type="nucleotide sequence ID" value="NC_009636.1"/>
</dbReference>
<dbReference type="OrthoDB" id="7375409at2"/>
<reference evidence="1 2" key="2">
    <citation type="journal article" date="2010" name="Stand. Genomic Sci.">
        <title>Complete genome sequence of the Medicago microsymbiont Ensifer (Sinorhizobium) medicae strain WSM419.</title>
        <authorList>
            <person name="Reeve W."/>
            <person name="Chain P."/>
            <person name="O'Hara G."/>
            <person name="Ardley J."/>
            <person name="Nandesena K."/>
            <person name="Brau L."/>
            <person name="Tiwari R."/>
            <person name="Malfatti S."/>
            <person name="Kiss H."/>
            <person name="Lapidus A."/>
            <person name="Copeland A."/>
            <person name="Nolan M."/>
            <person name="Land M."/>
            <person name="Hauser L."/>
            <person name="Chang Y.J."/>
            <person name="Ivanova N."/>
            <person name="Mavromatis K."/>
            <person name="Markowitz V."/>
            <person name="Kyrpides N."/>
            <person name="Gollagher M."/>
            <person name="Yates R."/>
            <person name="Dilworth M."/>
            <person name="Howieson J."/>
        </authorList>
    </citation>
    <scope>NUCLEOTIDE SEQUENCE [LARGE SCALE GENOMIC DNA]</scope>
    <source>
        <strain evidence="1 2">WSM419</strain>
    </source>
</reference>
<dbReference type="Proteomes" id="UP000001108">
    <property type="component" value="Chromosome"/>
</dbReference>
<dbReference type="AlphaFoldDB" id="A6U944"/>
<dbReference type="PATRIC" id="fig|366394.8.peg.4456"/>
<dbReference type="Pfam" id="PF06199">
    <property type="entry name" value="Phage_tail_2"/>
    <property type="match status" value="1"/>
</dbReference>
<dbReference type="HOGENOM" id="CLU_148610_0_0_5"/>
<dbReference type="InterPro" id="IPR011855">
    <property type="entry name" value="Phgtail_TP901_1"/>
</dbReference>
<name>A6U944_SINMW</name>
<dbReference type="STRING" id="366394.Smed_1324"/>
<evidence type="ECO:0000313" key="2">
    <source>
        <dbReference type="Proteomes" id="UP000001108"/>
    </source>
</evidence>
<reference evidence="2" key="1">
    <citation type="submission" date="2007-06" db="EMBL/GenBank/DDBJ databases">
        <title>Complete sequence of Sinorhizobium medicae WSM419 chromosome.</title>
        <authorList>
            <consortium name="US DOE Joint Genome Institute"/>
            <person name="Copeland A."/>
            <person name="Lucas S."/>
            <person name="Lapidus A."/>
            <person name="Barry K."/>
            <person name="Glavina del Rio T."/>
            <person name="Dalin E."/>
            <person name="Tice H."/>
            <person name="Pitluck S."/>
            <person name="Chain P."/>
            <person name="Malfatti S."/>
            <person name="Shin M."/>
            <person name="Vergez L."/>
            <person name="Schmutz J."/>
            <person name="Larimer F."/>
            <person name="Land M."/>
            <person name="Hauser L."/>
            <person name="Kyrpides N."/>
            <person name="Mikhailova N."/>
            <person name="Reeve W.G."/>
            <person name="Richardson P."/>
        </authorList>
    </citation>
    <scope>NUCLEOTIDE SEQUENCE [LARGE SCALE GENOMIC DNA]</scope>
    <source>
        <strain evidence="2">WSM419</strain>
    </source>
</reference>
<dbReference type="eggNOG" id="COG5437">
    <property type="taxonomic scope" value="Bacteria"/>
</dbReference>
<evidence type="ECO:0008006" key="3">
    <source>
        <dbReference type="Google" id="ProtNLM"/>
    </source>
</evidence>
<dbReference type="GeneID" id="48973055"/>
<organism evidence="1 2">
    <name type="scientific">Sinorhizobium medicae (strain WSM419)</name>
    <name type="common">Ensifer medicae</name>
    <dbReference type="NCBI Taxonomy" id="366394"/>
    <lineage>
        <taxon>Bacteria</taxon>
        <taxon>Pseudomonadati</taxon>
        <taxon>Pseudomonadota</taxon>
        <taxon>Alphaproteobacteria</taxon>
        <taxon>Hyphomicrobiales</taxon>
        <taxon>Rhizobiaceae</taxon>
        <taxon>Sinorhizobium/Ensifer group</taxon>
        <taxon>Sinorhizobium</taxon>
    </lineage>
</organism>
<proteinExistence type="predicted"/>
<gene>
    <name evidence="1" type="ordered locus">Smed_1324</name>
</gene>
<evidence type="ECO:0000313" key="1">
    <source>
        <dbReference type="EMBL" id="ABR60174.1"/>
    </source>
</evidence>
<dbReference type="KEGG" id="smd:Smed_1324"/>